<reference evidence="2 3" key="1">
    <citation type="submission" date="2020-09" db="EMBL/GenBank/DDBJ databases">
        <authorList>
            <person name="Kim M.K."/>
        </authorList>
    </citation>
    <scope>NUCLEOTIDE SEQUENCE [LARGE SCALE GENOMIC DNA]</scope>
    <source>
        <strain evidence="2 3">BT646</strain>
    </source>
</reference>
<name>A0ABR8JN05_9BACT</name>
<organism evidence="2 3">
    <name type="scientific">Hymenobacter duratus</name>
    <dbReference type="NCBI Taxonomy" id="2771356"/>
    <lineage>
        <taxon>Bacteria</taxon>
        <taxon>Pseudomonadati</taxon>
        <taxon>Bacteroidota</taxon>
        <taxon>Cytophagia</taxon>
        <taxon>Cytophagales</taxon>
        <taxon>Hymenobacteraceae</taxon>
        <taxon>Hymenobacter</taxon>
    </lineage>
</organism>
<keyword evidence="1" id="KW-1133">Transmembrane helix</keyword>
<gene>
    <name evidence="2" type="ORF">IC231_13950</name>
</gene>
<keyword evidence="1" id="KW-0472">Membrane</keyword>
<keyword evidence="3" id="KW-1185">Reference proteome</keyword>
<comment type="caution">
    <text evidence="2">The sequence shown here is derived from an EMBL/GenBank/DDBJ whole genome shotgun (WGS) entry which is preliminary data.</text>
</comment>
<proteinExistence type="predicted"/>
<sequence>MRKPQVCLVAGSMHGQRRGIVNFLQLGFGVLSASFYRAGLPRRCP</sequence>
<evidence type="ECO:0000313" key="2">
    <source>
        <dbReference type="EMBL" id="MBD2716144.1"/>
    </source>
</evidence>
<accession>A0ABR8JN05</accession>
<feature type="transmembrane region" description="Helical" evidence="1">
    <location>
        <begin position="20"/>
        <end position="39"/>
    </location>
</feature>
<protein>
    <submittedName>
        <fullName evidence="2">Uncharacterized protein</fullName>
    </submittedName>
</protein>
<keyword evidence="1" id="KW-0812">Transmembrane</keyword>
<evidence type="ECO:0000313" key="3">
    <source>
        <dbReference type="Proteomes" id="UP000642468"/>
    </source>
</evidence>
<dbReference type="EMBL" id="JACWZZ010000003">
    <property type="protein sequence ID" value="MBD2716144.1"/>
    <property type="molecule type" value="Genomic_DNA"/>
</dbReference>
<dbReference type="RefSeq" id="WP_190785128.1">
    <property type="nucleotide sequence ID" value="NZ_JACWZZ010000003.1"/>
</dbReference>
<evidence type="ECO:0000256" key="1">
    <source>
        <dbReference type="SAM" id="Phobius"/>
    </source>
</evidence>
<dbReference type="Proteomes" id="UP000642468">
    <property type="component" value="Unassembled WGS sequence"/>
</dbReference>